<dbReference type="GO" id="GO:0009847">
    <property type="term" value="P:spore germination"/>
    <property type="evidence" value="ECO:0007669"/>
    <property type="project" value="InterPro"/>
</dbReference>
<comment type="caution">
    <text evidence="9">The sequence shown here is derived from an EMBL/GenBank/DDBJ whole genome shotgun (WGS) entry which is preliminary data.</text>
</comment>
<evidence type="ECO:0000256" key="4">
    <source>
        <dbReference type="ARBA" id="ARBA00022544"/>
    </source>
</evidence>
<dbReference type="GO" id="GO:0016020">
    <property type="term" value="C:membrane"/>
    <property type="evidence" value="ECO:0007669"/>
    <property type="project" value="UniProtKB-SubCell"/>
</dbReference>
<dbReference type="EMBL" id="SMYO01000009">
    <property type="protein sequence ID" value="TDK59419.1"/>
    <property type="molecule type" value="Genomic_DNA"/>
</dbReference>
<dbReference type="PANTHER" id="PTHR34975:SF2">
    <property type="entry name" value="SPORE GERMINATION PROTEIN A2"/>
    <property type="match status" value="1"/>
</dbReference>
<dbReference type="NCBIfam" id="TIGR00912">
    <property type="entry name" value="2A0309"/>
    <property type="match status" value="1"/>
</dbReference>
<feature type="transmembrane region" description="Helical" evidence="8">
    <location>
        <begin position="12"/>
        <end position="30"/>
    </location>
</feature>
<dbReference type="PANTHER" id="PTHR34975">
    <property type="entry name" value="SPORE GERMINATION PROTEIN A2"/>
    <property type="match status" value="1"/>
</dbReference>
<accession>A0A4R5VPH7</accession>
<proteinExistence type="inferred from homology"/>
<evidence type="ECO:0000256" key="5">
    <source>
        <dbReference type="ARBA" id="ARBA00022692"/>
    </source>
</evidence>
<dbReference type="AlphaFoldDB" id="A0A4R5VPH7"/>
<keyword evidence="4" id="KW-0309">Germination</keyword>
<evidence type="ECO:0008006" key="11">
    <source>
        <dbReference type="Google" id="ProtNLM"/>
    </source>
</evidence>
<feature type="transmembrane region" description="Helical" evidence="8">
    <location>
        <begin position="121"/>
        <end position="139"/>
    </location>
</feature>
<feature type="transmembrane region" description="Helical" evidence="8">
    <location>
        <begin position="82"/>
        <end position="101"/>
    </location>
</feature>
<feature type="transmembrane region" description="Helical" evidence="8">
    <location>
        <begin position="215"/>
        <end position="240"/>
    </location>
</feature>
<feature type="transmembrane region" description="Helical" evidence="8">
    <location>
        <begin position="184"/>
        <end position="203"/>
    </location>
</feature>
<comment type="similarity">
    <text evidence="2">Belongs to the amino acid-polyamine-organocation (APC) superfamily. Spore germination protein (SGP) (TC 2.A.3.9) family.</text>
</comment>
<feature type="transmembrane region" description="Helical" evidence="8">
    <location>
        <begin position="270"/>
        <end position="292"/>
    </location>
</feature>
<dbReference type="RefSeq" id="WP_133337047.1">
    <property type="nucleotide sequence ID" value="NZ_SMYO01000009.1"/>
</dbReference>
<keyword evidence="5 8" id="KW-0812">Transmembrane</keyword>
<name>A0A4R5VPH7_9BACI</name>
<feature type="transmembrane region" description="Helical" evidence="8">
    <location>
        <begin position="146"/>
        <end position="164"/>
    </location>
</feature>
<evidence type="ECO:0000313" key="10">
    <source>
        <dbReference type="Proteomes" id="UP000295132"/>
    </source>
</evidence>
<gene>
    <name evidence="9" type="ORF">E2K98_19520</name>
</gene>
<dbReference type="Pfam" id="PF03845">
    <property type="entry name" value="Spore_permease"/>
    <property type="match status" value="1"/>
</dbReference>
<evidence type="ECO:0000256" key="1">
    <source>
        <dbReference type="ARBA" id="ARBA00004141"/>
    </source>
</evidence>
<evidence type="ECO:0000256" key="7">
    <source>
        <dbReference type="ARBA" id="ARBA00023136"/>
    </source>
</evidence>
<evidence type="ECO:0000256" key="2">
    <source>
        <dbReference type="ARBA" id="ARBA00007998"/>
    </source>
</evidence>
<comment type="subcellular location">
    <subcellularLocation>
        <location evidence="1">Membrane</location>
        <topology evidence="1">Multi-pass membrane protein</topology>
    </subcellularLocation>
</comment>
<keyword evidence="3" id="KW-0813">Transport</keyword>
<feature type="transmembrane region" description="Helical" evidence="8">
    <location>
        <begin position="304"/>
        <end position="321"/>
    </location>
</feature>
<dbReference type="PIRSF" id="PIRSF006060">
    <property type="entry name" value="AA_transporter"/>
    <property type="match status" value="1"/>
</dbReference>
<dbReference type="Gene3D" id="1.20.1740.10">
    <property type="entry name" value="Amino acid/polyamine transporter I"/>
    <property type="match status" value="1"/>
</dbReference>
<dbReference type="Proteomes" id="UP000295132">
    <property type="component" value="Unassembled WGS sequence"/>
</dbReference>
<evidence type="ECO:0000256" key="6">
    <source>
        <dbReference type="ARBA" id="ARBA00022989"/>
    </source>
</evidence>
<protein>
    <recommendedName>
        <fullName evidence="11">Spore germination protein (Amino acid permease)</fullName>
    </recommendedName>
</protein>
<organism evidence="9 10">
    <name type="scientific">Bacillus salipaludis</name>
    <dbReference type="NCBI Taxonomy" id="2547811"/>
    <lineage>
        <taxon>Bacteria</taxon>
        <taxon>Bacillati</taxon>
        <taxon>Bacillota</taxon>
        <taxon>Bacilli</taxon>
        <taxon>Bacillales</taxon>
        <taxon>Bacillaceae</taxon>
        <taxon>Bacillus</taxon>
    </lineage>
</organism>
<dbReference type="InterPro" id="IPR004761">
    <property type="entry name" value="Spore_GerAB"/>
</dbReference>
<keyword evidence="7 8" id="KW-0472">Membrane</keyword>
<evidence type="ECO:0000256" key="3">
    <source>
        <dbReference type="ARBA" id="ARBA00022448"/>
    </source>
</evidence>
<evidence type="ECO:0000313" key="9">
    <source>
        <dbReference type="EMBL" id="TDK59419.1"/>
    </source>
</evidence>
<evidence type="ECO:0000256" key="8">
    <source>
        <dbReference type="SAM" id="Phobius"/>
    </source>
</evidence>
<keyword evidence="6 8" id="KW-1133">Transmembrane helix</keyword>
<reference evidence="9 10" key="1">
    <citation type="submission" date="2019-03" db="EMBL/GenBank/DDBJ databases">
        <title>Bacillus niacini sp. nov. a Nicotinate-Metabolizing Mesophile Isolated from Soil.</title>
        <authorList>
            <person name="Zhang G."/>
        </authorList>
    </citation>
    <scope>NUCLEOTIDE SEQUENCE [LARGE SCALE GENOMIC DNA]</scope>
    <source>
        <strain evidence="9 10">WN066</strain>
    </source>
</reference>
<feature type="transmembrane region" description="Helical" evidence="8">
    <location>
        <begin position="42"/>
        <end position="62"/>
    </location>
</feature>
<feature type="transmembrane region" description="Helical" evidence="8">
    <location>
        <begin position="341"/>
        <end position="358"/>
    </location>
</feature>
<sequence>MKQNKNKITNKQLVFMIIQAQIGVGILSLPHDVALAAKQDGWISTLIAGVISQGIIFAFWGLSRRFPSLSLYQIIPKLLGKVVGKILILCYALYFMITGSLVLARYSDILDKWILPRTPNWITMVLILFTCIYIVSASLTSIARFYVLESPILFVLFVLIAYALKDANFLYIFPIGNHSILTILKGSKEAAFSMLGFELFLFIHPHVESSGNEKLVAITTANIFVTFFYTFLVVAALVYFEPNLDIGLTPEPLLYMIKAYSFQVLERTDLFFLSLWLVIVATSIANWLLLSAMGLASLFRKKNYARLLPIVAGINLILALIPDQGRDFENFNHFLGPTHYIFIGIIPVLLLILSWVLSKKEVMKKI</sequence>